<name>A0A511WYE6_9BACI</name>
<evidence type="ECO:0000256" key="1">
    <source>
        <dbReference type="SAM" id="Phobius"/>
    </source>
</evidence>
<proteinExistence type="predicted"/>
<feature type="transmembrane region" description="Helical" evidence="1">
    <location>
        <begin position="6"/>
        <end position="24"/>
    </location>
</feature>
<dbReference type="AlphaFoldDB" id="A0A511WYE6"/>
<protein>
    <submittedName>
        <fullName evidence="2">Uncharacterized protein</fullName>
    </submittedName>
</protein>
<keyword evidence="1" id="KW-0812">Transmembrane</keyword>
<feature type="transmembrane region" description="Helical" evidence="1">
    <location>
        <begin position="36"/>
        <end position="56"/>
    </location>
</feature>
<evidence type="ECO:0000313" key="2">
    <source>
        <dbReference type="EMBL" id="GEN55503.1"/>
    </source>
</evidence>
<evidence type="ECO:0000313" key="3">
    <source>
        <dbReference type="Proteomes" id="UP000321886"/>
    </source>
</evidence>
<keyword evidence="1" id="KW-1133">Transmembrane helix</keyword>
<accession>A0A511WYE6</accession>
<keyword evidence="3" id="KW-1185">Reference proteome</keyword>
<dbReference type="EMBL" id="BJYD01000042">
    <property type="protein sequence ID" value="GEN55503.1"/>
    <property type="molecule type" value="Genomic_DNA"/>
</dbReference>
<gene>
    <name evidence="2" type="ORF">HFA01_37650</name>
</gene>
<dbReference type="RefSeq" id="WP_146818870.1">
    <property type="nucleotide sequence ID" value="NZ_BJYD01000042.1"/>
</dbReference>
<reference evidence="2 3" key="1">
    <citation type="submission" date="2019-07" db="EMBL/GenBank/DDBJ databases">
        <title>Whole genome shotgun sequence of Halobacillus faecis NBRC 103569.</title>
        <authorList>
            <person name="Hosoyama A."/>
            <person name="Uohara A."/>
            <person name="Ohji S."/>
            <person name="Ichikawa N."/>
        </authorList>
    </citation>
    <scope>NUCLEOTIDE SEQUENCE [LARGE SCALE GENOMIC DNA]</scope>
    <source>
        <strain evidence="2 3">NBRC 103569</strain>
    </source>
</reference>
<sequence length="61" mass="6702">MTLAILTIYYTILFPLSLFFLSGLNNKGKISFGVSATYAVFFAILPIAILGGHQYLMLLIS</sequence>
<keyword evidence="1" id="KW-0472">Membrane</keyword>
<organism evidence="2 3">
    <name type="scientific">Halobacillus faecis</name>
    <dbReference type="NCBI Taxonomy" id="360184"/>
    <lineage>
        <taxon>Bacteria</taxon>
        <taxon>Bacillati</taxon>
        <taxon>Bacillota</taxon>
        <taxon>Bacilli</taxon>
        <taxon>Bacillales</taxon>
        <taxon>Bacillaceae</taxon>
        <taxon>Halobacillus</taxon>
    </lineage>
</organism>
<comment type="caution">
    <text evidence="2">The sequence shown here is derived from an EMBL/GenBank/DDBJ whole genome shotgun (WGS) entry which is preliminary data.</text>
</comment>
<dbReference type="Proteomes" id="UP000321886">
    <property type="component" value="Unassembled WGS sequence"/>
</dbReference>